<evidence type="ECO:0000313" key="2">
    <source>
        <dbReference type="EMBL" id="BDA80234.1"/>
    </source>
</evidence>
<sequence>MLNIRLNKNPNNYNDELIETQVYQDNYFPEHLKTNPKILDSTTIPKIIKELYTETLSLVSKKMFRFAALGLRIIIEEISKHFGAKKFNLQNKIDELHKENKISDSEKNVLETLKNFGDDAAHNNIIQPELILRSGIEIVESLLIKIFVFDEQKENLLNSVTKKD</sequence>
<dbReference type="InterPro" id="IPR025285">
    <property type="entry name" value="DUF4145"/>
</dbReference>
<reference evidence="2 3" key="1">
    <citation type="submission" date="2021-08" db="EMBL/GenBank/DDBJ databases">
        <title>Complete genome sequence of Leptospira kobayashii strain E30.</title>
        <authorList>
            <person name="Nakao R."/>
            <person name="Nakamura S."/>
            <person name="Masuzawa T."/>
            <person name="Koizumi N."/>
        </authorList>
    </citation>
    <scope>NUCLEOTIDE SEQUENCE [LARGE SCALE GENOMIC DNA]</scope>
    <source>
        <strain evidence="2 3">E30</strain>
    </source>
</reference>
<protein>
    <recommendedName>
        <fullName evidence="1">DUF4145 domain-containing protein</fullName>
    </recommendedName>
</protein>
<evidence type="ECO:0000259" key="1">
    <source>
        <dbReference type="Pfam" id="PF13643"/>
    </source>
</evidence>
<dbReference type="EMBL" id="AP025028">
    <property type="protein sequence ID" value="BDA80234.1"/>
    <property type="molecule type" value="Genomic_DNA"/>
</dbReference>
<evidence type="ECO:0000313" key="3">
    <source>
        <dbReference type="Proteomes" id="UP000245263"/>
    </source>
</evidence>
<dbReference type="Pfam" id="PF13643">
    <property type="entry name" value="DUF4145"/>
    <property type="match status" value="1"/>
</dbReference>
<feature type="domain" description="DUF4145" evidence="1">
    <location>
        <begin position="56"/>
        <end position="128"/>
    </location>
</feature>
<name>A0ABM7UMB3_9LEPT</name>
<proteinExistence type="predicted"/>
<keyword evidence="3" id="KW-1185">Reference proteome</keyword>
<organism evidence="2 3">
    <name type="scientific">Leptospira kobayashii</name>
    <dbReference type="NCBI Taxonomy" id="1917830"/>
    <lineage>
        <taxon>Bacteria</taxon>
        <taxon>Pseudomonadati</taxon>
        <taxon>Spirochaetota</taxon>
        <taxon>Spirochaetia</taxon>
        <taxon>Leptospirales</taxon>
        <taxon>Leptospiraceae</taxon>
        <taxon>Leptospira</taxon>
    </lineage>
</organism>
<dbReference type="Proteomes" id="UP000245263">
    <property type="component" value="Chromosome 1"/>
</dbReference>
<gene>
    <name evidence="2" type="ORF">LPTSP3_g31640</name>
</gene>
<accession>A0ABM7UMB3</accession>